<feature type="transmembrane region" description="Helical" evidence="1">
    <location>
        <begin position="67"/>
        <end position="90"/>
    </location>
</feature>
<dbReference type="RefSeq" id="WP_130982307.1">
    <property type="nucleotide sequence ID" value="NZ_SISG01000001.1"/>
</dbReference>
<proteinExistence type="predicted"/>
<evidence type="ECO:0008006" key="4">
    <source>
        <dbReference type="Google" id="ProtNLM"/>
    </source>
</evidence>
<keyword evidence="1" id="KW-1133">Transmembrane helix</keyword>
<feature type="transmembrane region" description="Helical" evidence="1">
    <location>
        <begin position="21"/>
        <end position="47"/>
    </location>
</feature>
<keyword evidence="1" id="KW-0812">Transmembrane</keyword>
<reference evidence="3" key="1">
    <citation type="submission" date="2019-02" db="EMBL/GenBank/DDBJ databases">
        <title>Glaciihabitans arcticus sp. nov., a psychrotolerant bacterium isolated from polar soil.</title>
        <authorList>
            <person name="Dahal R.H."/>
        </authorList>
    </citation>
    <scope>NUCLEOTIDE SEQUENCE [LARGE SCALE GENOMIC DNA]</scope>
    <source>
        <strain evidence="3">RP-3-7</strain>
    </source>
</reference>
<comment type="caution">
    <text evidence="2">The sequence shown here is derived from an EMBL/GenBank/DDBJ whole genome shotgun (WGS) entry which is preliminary data.</text>
</comment>
<gene>
    <name evidence="2" type="ORF">EYE40_12810</name>
</gene>
<sequence length="189" mass="19384">MTDSSKLYRRLIRRSTHRSRSAAVIVALMLVALGAAYVATEAVLAALGAPALLVSINDLVSAIESPGALAIGAAVALAVLGLVLVVLAIAPGRRSRHEIPDERMAVLVDDSVLAGAFVKATVRESRLPASRVTAVVGKRSGRVTITPTSGSLLDRPALERAADAVVVSLSPRPALAVEVAVSNRGVVGS</sequence>
<dbReference type="AlphaFoldDB" id="A0A4Q9H0I2"/>
<dbReference type="EMBL" id="SISG01000001">
    <property type="protein sequence ID" value="TBN58200.1"/>
    <property type="molecule type" value="Genomic_DNA"/>
</dbReference>
<name>A0A4Q9H0I2_9MICO</name>
<accession>A0A4Q9H0I2</accession>
<keyword evidence="1" id="KW-0472">Membrane</keyword>
<keyword evidence="3" id="KW-1185">Reference proteome</keyword>
<evidence type="ECO:0000313" key="3">
    <source>
        <dbReference type="Proteomes" id="UP000294194"/>
    </source>
</evidence>
<evidence type="ECO:0000313" key="2">
    <source>
        <dbReference type="EMBL" id="TBN58200.1"/>
    </source>
</evidence>
<evidence type="ECO:0000256" key="1">
    <source>
        <dbReference type="SAM" id="Phobius"/>
    </source>
</evidence>
<dbReference type="Proteomes" id="UP000294194">
    <property type="component" value="Unassembled WGS sequence"/>
</dbReference>
<organism evidence="2 3">
    <name type="scientific">Glaciihabitans arcticus</name>
    <dbReference type="NCBI Taxonomy" id="2668039"/>
    <lineage>
        <taxon>Bacteria</taxon>
        <taxon>Bacillati</taxon>
        <taxon>Actinomycetota</taxon>
        <taxon>Actinomycetes</taxon>
        <taxon>Micrococcales</taxon>
        <taxon>Microbacteriaceae</taxon>
        <taxon>Glaciihabitans</taxon>
    </lineage>
</organism>
<protein>
    <recommendedName>
        <fullName evidence="4">DNA/RNA endonuclease G</fullName>
    </recommendedName>
</protein>